<sequence length="703" mass="69772">MIGNSFARLTGSKRNLLALMASSAVFTAGCSNMATTAPSIVSNASSPAALGGKIHGGNQPVVGATVKLYYAGQKSGFPFTLGATTTTDAAGSFAFTRDPIPGNPADNGSTSTFSCPTSVGISPLVYVISSGGNTQNNGDTTQNNTAAEFISVFGTCNSLTGSTNIDMTEVTTVATMAAYQGFFDPTTESISADGTTQQTAIITAIPNTIALLANLATGASVTSTTLSASSTGNINPAVTITATPEPGKVNLLANILSACINTATASSTACTSLFTAATPPNSAYTSNFQHGTLPAPTDTLLAIYYLLTNPTSTSGGTSNIGTLFGLAGGVSGPYQPALATQPTDWTIAVNFTSTSTCGSTSGGSGGFISSPIDINIDAADNVWIANSQAGTGNLSEISSGGVPTTCVLLGSGGSQGGATVDSAGNIWFGSGTSLYRYNNGSTLAFPTTVSPIGVTADGVGNVYFTAVSGSVGSLYRIAGAASAGAAVAPVQISSNVGTNPVRLMPDFQGKALQGNIFVTTGTTSVAEVSPSVATGNLNGFATTSINTSGNSYGLALGPQNNLFVSAIDSGVITGLSATSGYTAPINGGYPFVTPATIGVATPTSIAVDGRLNVWIPNNANGTGTGSVSELGSANTATGLSPSTGFQKSSSFLTSGRASVVDQAGNVWVAGDGANFITEIVGGGVPIFQPYALGLKNGRFQAIP</sequence>
<accession>A0A7W8IED6</accession>
<proteinExistence type="predicted"/>
<dbReference type="AlphaFoldDB" id="A0A7W8IED6"/>
<dbReference type="Proteomes" id="UP000568106">
    <property type="component" value="Unassembled WGS sequence"/>
</dbReference>
<protein>
    <recommendedName>
        <fullName evidence="4">NHL repeat containing protein</fullName>
    </recommendedName>
</protein>
<evidence type="ECO:0000256" key="1">
    <source>
        <dbReference type="SAM" id="SignalP"/>
    </source>
</evidence>
<feature type="chain" id="PRO_5030881397" description="NHL repeat containing protein" evidence="1">
    <location>
        <begin position="28"/>
        <end position="703"/>
    </location>
</feature>
<name>A0A7W8IED6_9BACT</name>
<dbReference type="EMBL" id="JACHDY010000001">
    <property type="protein sequence ID" value="MBB5315635.1"/>
    <property type="molecule type" value="Genomic_DNA"/>
</dbReference>
<reference evidence="2" key="1">
    <citation type="submission" date="2020-08" db="EMBL/GenBank/DDBJ databases">
        <title>Genomic Encyclopedia of Type Strains, Phase IV (KMG-V): Genome sequencing to study the core and pangenomes of soil and plant-associated prokaryotes.</title>
        <authorList>
            <person name="Whitman W."/>
        </authorList>
    </citation>
    <scope>NUCLEOTIDE SEQUENCE [LARGE SCALE GENOMIC DNA]</scope>
    <source>
        <strain evidence="2">M8UP27</strain>
    </source>
</reference>
<feature type="signal peptide" evidence="1">
    <location>
        <begin position="1"/>
        <end position="27"/>
    </location>
</feature>
<keyword evidence="3" id="KW-1185">Reference proteome</keyword>
<evidence type="ECO:0000313" key="2">
    <source>
        <dbReference type="EMBL" id="MBB5315635.1"/>
    </source>
</evidence>
<dbReference type="Gene3D" id="2.120.10.30">
    <property type="entry name" value="TolB, C-terminal domain"/>
    <property type="match status" value="1"/>
</dbReference>
<gene>
    <name evidence="2" type="ORF">HDF09_000285</name>
</gene>
<dbReference type="Gene3D" id="2.40.10.500">
    <property type="match status" value="1"/>
</dbReference>
<evidence type="ECO:0008006" key="4">
    <source>
        <dbReference type="Google" id="ProtNLM"/>
    </source>
</evidence>
<dbReference type="SUPFAM" id="SSF63829">
    <property type="entry name" value="Calcium-dependent phosphotriesterase"/>
    <property type="match status" value="1"/>
</dbReference>
<comment type="caution">
    <text evidence="2">The sequence shown here is derived from an EMBL/GenBank/DDBJ whole genome shotgun (WGS) entry which is preliminary data.</text>
</comment>
<dbReference type="InterPro" id="IPR011042">
    <property type="entry name" value="6-blade_b-propeller_TolB-like"/>
</dbReference>
<keyword evidence="1" id="KW-0732">Signal</keyword>
<organism evidence="2 3">
    <name type="scientific">Tunturiibacter empetritectus</name>
    <dbReference type="NCBI Taxonomy" id="3069691"/>
    <lineage>
        <taxon>Bacteria</taxon>
        <taxon>Pseudomonadati</taxon>
        <taxon>Acidobacteriota</taxon>
        <taxon>Terriglobia</taxon>
        <taxon>Terriglobales</taxon>
        <taxon>Acidobacteriaceae</taxon>
        <taxon>Tunturiibacter</taxon>
    </lineage>
</organism>
<evidence type="ECO:0000313" key="3">
    <source>
        <dbReference type="Proteomes" id="UP000568106"/>
    </source>
</evidence>